<dbReference type="OrthoDB" id="5637at2"/>
<accession>A0A198A265</accession>
<reference evidence="1 2" key="1">
    <citation type="submission" date="2016-05" db="EMBL/GenBank/DDBJ databases">
        <title>Paenibacillus sp. 1ZS3-15 nov., isolated from the rhizosphere soil.</title>
        <authorList>
            <person name="Zhang X.X."/>
            <person name="Zhang J."/>
        </authorList>
    </citation>
    <scope>NUCLEOTIDE SEQUENCE [LARGE SCALE GENOMIC DNA]</scope>
    <source>
        <strain evidence="1 2">1ZS3-15</strain>
    </source>
</reference>
<dbReference type="EMBL" id="LYPB01000084">
    <property type="protein sequence ID" value="OAS15265.1"/>
    <property type="molecule type" value="Genomic_DNA"/>
</dbReference>
<protein>
    <submittedName>
        <fullName evidence="1">Uncharacterized protein</fullName>
    </submittedName>
</protein>
<organism evidence="1 2">
    <name type="scientific">Paenibacillus oryzisoli</name>
    <dbReference type="NCBI Taxonomy" id="1850517"/>
    <lineage>
        <taxon>Bacteria</taxon>
        <taxon>Bacillati</taxon>
        <taxon>Bacillota</taxon>
        <taxon>Bacilli</taxon>
        <taxon>Bacillales</taxon>
        <taxon>Paenibacillaceae</taxon>
        <taxon>Paenibacillus</taxon>
    </lineage>
</organism>
<dbReference type="AlphaFoldDB" id="A0A198A265"/>
<proteinExistence type="predicted"/>
<dbReference type="Proteomes" id="UP000078454">
    <property type="component" value="Unassembled WGS sequence"/>
</dbReference>
<dbReference type="RefSeq" id="WP_068668512.1">
    <property type="nucleotide sequence ID" value="NZ_LYPB01000084.1"/>
</dbReference>
<name>A0A198A265_9BACL</name>
<evidence type="ECO:0000313" key="2">
    <source>
        <dbReference type="Proteomes" id="UP000078454"/>
    </source>
</evidence>
<gene>
    <name evidence="1" type="ORF">A8708_22970</name>
</gene>
<comment type="caution">
    <text evidence="1">The sequence shown here is derived from an EMBL/GenBank/DDBJ whole genome shotgun (WGS) entry which is preliminary data.</text>
</comment>
<dbReference type="STRING" id="1850517.A8708_22970"/>
<evidence type="ECO:0000313" key="1">
    <source>
        <dbReference type="EMBL" id="OAS15265.1"/>
    </source>
</evidence>
<sequence length="221" mass="25301">MSLSSIDFLSVVRSCIPEEAEIVVLKQEGDPAAILYADVDGDGFPEITALYRYLDHQYLFSLKEYSGNWFPIGSASTGRNLAVKDFAAAPISRKEGWDVLIGWERAEEPIAELDIIQWTQNGFQRVIPPGTTYSHLEIEDMPTRNGQDGLCEIALWTQEQGQAYRVETFRWDPFRLVPTSDVHAYYFQKVARYYENLTQEQPNEPLYRSYLEDAQKRVGSS</sequence>
<keyword evidence="2" id="KW-1185">Reference proteome</keyword>